<name>A0A646KCL7_STRJU</name>
<dbReference type="InterPro" id="IPR001753">
    <property type="entry name" value="Enoyl-CoA_hydra/iso"/>
</dbReference>
<gene>
    <name evidence="1" type="ORF">FF041_00465</name>
</gene>
<dbReference type="GO" id="GO:0016853">
    <property type="term" value="F:isomerase activity"/>
    <property type="evidence" value="ECO:0007669"/>
    <property type="project" value="UniProtKB-KW"/>
</dbReference>
<dbReference type="OrthoDB" id="6006525at2"/>
<dbReference type="NCBIfam" id="NF042431">
    <property type="entry name" value="EnCoAhydt_DpgB"/>
    <property type="match status" value="1"/>
</dbReference>
<dbReference type="PANTHER" id="PTHR43459">
    <property type="entry name" value="ENOYL-COA HYDRATASE"/>
    <property type="match status" value="1"/>
</dbReference>
<dbReference type="InterPro" id="IPR053545">
    <property type="entry name" value="Enoyl-CoA_hydratase-like"/>
</dbReference>
<evidence type="ECO:0000313" key="2">
    <source>
        <dbReference type="Proteomes" id="UP000419138"/>
    </source>
</evidence>
<dbReference type="Pfam" id="PF00378">
    <property type="entry name" value="ECH_1"/>
    <property type="match status" value="1"/>
</dbReference>
<dbReference type="AlphaFoldDB" id="A0A646KCL7"/>
<proteinExistence type="predicted"/>
<comment type="caution">
    <text evidence="1">The sequence shown here is derived from an EMBL/GenBank/DDBJ whole genome shotgun (WGS) entry which is preliminary data.</text>
</comment>
<keyword evidence="2" id="KW-1185">Reference proteome</keyword>
<dbReference type="EMBL" id="VCLA01000004">
    <property type="protein sequence ID" value="MQS98725.1"/>
    <property type="molecule type" value="Genomic_DNA"/>
</dbReference>
<protein>
    <submittedName>
        <fullName evidence="1">Enoyl-CoA hydratase/isomerase family protein</fullName>
    </submittedName>
</protein>
<accession>A0A646KCL7</accession>
<keyword evidence="1" id="KW-0413">Isomerase</keyword>
<dbReference type="InterPro" id="IPR029045">
    <property type="entry name" value="ClpP/crotonase-like_dom_sf"/>
</dbReference>
<organism evidence="1 2">
    <name type="scientific">Streptomyces jumonjinensis</name>
    <dbReference type="NCBI Taxonomy" id="1945"/>
    <lineage>
        <taxon>Bacteria</taxon>
        <taxon>Bacillati</taxon>
        <taxon>Actinomycetota</taxon>
        <taxon>Actinomycetes</taxon>
        <taxon>Kitasatosporales</taxon>
        <taxon>Streptomycetaceae</taxon>
        <taxon>Streptomyces</taxon>
    </lineage>
</organism>
<dbReference type="PANTHER" id="PTHR43459:SF1">
    <property type="entry name" value="EG:BACN32G11.4 PROTEIN"/>
    <property type="match status" value="1"/>
</dbReference>
<sequence length="227" mass="23615">MVTAGGLTENMITLKIDGTAPLSAQSVKALAALCDETEDRPTPAVVAVHVTGAPEDGWTSGLDVALVTKWERTLRRLERLPAPTLAVARGDCGGAALDAFLATDFRIAAPDTRLLVVSDTAATWPGMAAFRLVQQAGAARVRRAVLLGLPIDAAEALALGIADDVADDPDAVLAATAERVTGLNGKELAIRRQLLFDATSTGFEDAIGPHLAACDRALRRATAEEPS</sequence>
<reference evidence="1 2" key="1">
    <citation type="submission" date="2019-05" db="EMBL/GenBank/DDBJ databases">
        <title>Comparative genomics and metabolomics analyses of clavulanic acid producing Streptomyces species provides insight into specialized metabolism and evolution of beta-lactam biosynthetic gene clusters.</title>
        <authorList>
            <person name="Moore M.A."/>
            <person name="Cruz-Morales P."/>
            <person name="Barona Gomez F."/>
            <person name="Kapil T."/>
        </authorList>
    </citation>
    <scope>NUCLEOTIDE SEQUENCE [LARGE SCALE GENOMIC DNA]</scope>
    <source>
        <strain evidence="1 2">NRRL 5741</strain>
    </source>
</reference>
<dbReference type="CDD" id="cd06558">
    <property type="entry name" value="crotonase-like"/>
    <property type="match status" value="1"/>
</dbReference>
<dbReference type="Gene3D" id="3.90.226.10">
    <property type="entry name" value="2-enoyl-CoA Hydratase, Chain A, domain 1"/>
    <property type="match status" value="1"/>
</dbReference>
<dbReference type="SUPFAM" id="SSF52096">
    <property type="entry name" value="ClpP/crotonase"/>
    <property type="match status" value="1"/>
</dbReference>
<dbReference type="Proteomes" id="UP000419138">
    <property type="component" value="Unassembled WGS sequence"/>
</dbReference>
<evidence type="ECO:0000313" key="1">
    <source>
        <dbReference type="EMBL" id="MQS98725.1"/>
    </source>
</evidence>